<dbReference type="EMBL" id="JAVKGR010000001">
    <property type="protein sequence ID" value="MDR8018108.1"/>
    <property type="molecule type" value="Genomic_DNA"/>
</dbReference>
<feature type="region of interest" description="Disordered" evidence="2">
    <location>
        <begin position="1"/>
        <end position="21"/>
    </location>
</feature>
<evidence type="ECO:0000256" key="1">
    <source>
        <dbReference type="ARBA" id="ARBA00008007"/>
    </source>
</evidence>
<dbReference type="InterPro" id="IPR000836">
    <property type="entry name" value="PRTase_dom"/>
</dbReference>
<protein>
    <submittedName>
        <fullName evidence="4">Phosphoribosyltransferase family protein</fullName>
    </submittedName>
</protein>
<proteinExistence type="inferred from homology"/>
<organism evidence="4 5">
    <name type="scientific">Nesterenkonia aerolata</name>
    <dbReference type="NCBI Taxonomy" id="3074079"/>
    <lineage>
        <taxon>Bacteria</taxon>
        <taxon>Bacillati</taxon>
        <taxon>Actinomycetota</taxon>
        <taxon>Actinomycetes</taxon>
        <taxon>Micrococcales</taxon>
        <taxon>Micrococcaceae</taxon>
        <taxon>Nesterenkonia</taxon>
    </lineage>
</organism>
<reference evidence="4 5" key="1">
    <citation type="submission" date="2023-09" db="EMBL/GenBank/DDBJ databases">
        <title>Description of three actinobacteria isolated from air of manufacturing shop in a pharmaceutical factory.</title>
        <authorList>
            <person name="Zhang D.-F."/>
        </authorList>
    </citation>
    <scope>NUCLEOTIDE SEQUENCE [LARGE SCALE GENOMIC DNA]</scope>
    <source>
        <strain evidence="4 5">LY-0111</strain>
    </source>
</reference>
<dbReference type="Pfam" id="PF00156">
    <property type="entry name" value="Pribosyltran"/>
    <property type="match status" value="1"/>
</dbReference>
<gene>
    <name evidence="4" type="ORF">RIL96_00815</name>
</gene>
<dbReference type="SUPFAM" id="SSF53271">
    <property type="entry name" value="PRTase-like"/>
    <property type="match status" value="1"/>
</dbReference>
<keyword evidence="4" id="KW-0328">Glycosyltransferase</keyword>
<dbReference type="InterPro" id="IPR051910">
    <property type="entry name" value="ComF/GntX_DNA_util-trans"/>
</dbReference>
<dbReference type="InterPro" id="IPR029057">
    <property type="entry name" value="PRTase-like"/>
</dbReference>
<evidence type="ECO:0000313" key="5">
    <source>
        <dbReference type="Proteomes" id="UP001251870"/>
    </source>
</evidence>
<evidence type="ECO:0000256" key="2">
    <source>
        <dbReference type="SAM" id="MobiDB-lite"/>
    </source>
</evidence>
<accession>A0ABU2DNM1</accession>
<dbReference type="RefSeq" id="WP_310547098.1">
    <property type="nucleotide sequence ID" value="NZ_JAVKGR010000001.1"/>
</dbReference>
<sequence>MGEAIRPGAGRKTRPGAGREIGQEIGRGIGQEIGGGIGRAADRIWCSAAGRMFRDCADQAAALVSPVWCTGCLAEDVVLCDLCAAALRRALRQPFRAEAAALALPIIGERGTAAGMRVLPVMAAGRYQGLVSRAVLGFKDHERIGLSRVLAPALYRAVQAACTQLPGEGLGAAPAPGEILLLRPPTGLRSRLRRSIEPVEYLLTASGLCTEPGLITGGPGPAGLLRTSAQKSRTLDARRRAVRGMWQPTARGHQVLSGAPVVLVDDVLTTGATLSALYAAASEAGARVLGAAVLAAAPRAVSEQARRF</sequence>
<feature type="domain" description="Phosphoribosyltransferase" evidence="3">
    <location>
        <begin position="251"/>
        <end position="299"/>
    </location>
</feature>
<keyword evidence="4" id="KW-0808">Transferase</keyword>
<name>A0ABU2DNM1_9MICC</name>
<dbReference type="Proteomes" id="UP001251870">
    <property type="component" value="Unassembled WGS sequence"/>
</dbReference>
<evidence type="ECO:0000259" key="3">
    <source>
        <dbReference type="Pfam" id="PF00156"/>
    </source>
</evidence>
<comment type="caution">
    <text evidence="4">The sequence shown here is derived from an EMBL/GenBank/DDBJ whole genome shotgun (WGS) entry which is preliminary data.</text>
</comment>
<dbReference type="GO" id="GO:0016757">
    <property type="term" value="F:glycosyltransferase activity"/>
    <property type="evidence" value="ECO:0007669"/>
    <property type="project" value="UniProtKB-KW"/>
</dbReference>
<dbReference type="PANTHER" id="PTHR47505">
    <property type="entry name" value="DNA UTILIZATION PROTEIN YHGH"/>
    <property type="match status" value="1"/>
</dbReference>
<dbReference type="Gene3D" id="3.40.50.2020">
    <property type="match status" value="1"/>
</dbReference>
<dbReference type="PANTHER" id="PTHR47505:SF1">
    <property type="entry name" value="DNA UTILIZATION PROTEIN YHGH"/>
    <property type="match status" value="1"/>
</dbReference>
<keyword evidence="5" id="KW-1185">Reference proteome</keyword>
<evidence type="ECO:0000313" key="4">
    <source>
        <dbReference type="EMBL" id="MDR8018108.1"/>
    </source>
</evidence>
<comment type="similarity">
    <text evidence="1">Belongs to the ComF/GntX family.</text>
</comment>
<dbReference type="CDD" id="cd06223">
    <property type="entry name" value="PRTases_typeI"/>
    <property type="match status" value="1"/>
</dbReference>